<dbReference type="Proteomes" id="UP001301350">
    <property type="component" value="Unassembled WGS sequence"/>
</dbReference>
<evidence type="ECO:0000313" key="6">
    <source>
        <dbReference type="EMBL" id="KAK4538205.1"/>
    </source>
</evidence>
<dbReference type="AlphaFoldDB" id="A0AAV9J0T8"/>
<organism evidence="6 7">
    <name type="scientific">Cyanidium caldarium</name>
    <name type="common">Red alga</name>
    <dbReference type="NCBI Taxonomy" id="2771"/>
    <lineage>
        <taxon>Eukaryota</taxon>
        <taxon>Rhodophyta</taxon>
        <taxon>Bangiophyceae</taxon>
        <taxon>Cyanidiales</taxon>
        <taxon>Cyanidiaceae</taxon>
        <taxon>Cyanidium</taxon>
    </lineage>
</organism>
<reference evidence="6 7" key="1">
    <citation type="submission" date="2022-07" db="EMBL/GenBank/DDBJ databases">
        <title>Genome-wide signatures of adaptation to extreme environments.</title>
        <authorList>
            <person name="Cho C.H."/>
            <person name="Yoon H.S."/>
        </authorList>
    </citation>
    <scope>NUCLEOTIDE SEQUENCE [LARGE SCALE GENOMIC DNA]</scope>
    <source>
        <strain evidence="6 7">DBV 063 E5</strain>
    </source>
</reference>
<accession>A0AAV9J0T8</accession>
<sequence length="132" mass="14396">MSSTTALGGGRPVPPKPPERGSFPLDHEGVCGEFARAVLRCLQERRGVSAACRAEQKAYLRCRMERGLMAPDSLENMGYDEQNEAALDAFTHSSASAATSEEAAELQRGTHVAGLKYHRRRREASADRGHAR</sequence>
<comment type="caution">
    <text evidence="6">The sequence shown here is derived from an EMBL/GenBank/DDBJ whole genome shotgun (WGS) entry which is preliminary data.</text>
</comment>
<keyword evidence="7" id="KW-1185">Reference proteome</keyword>
<evidence type="ECO:0000313" key="7">
    <source>
        <dbReference type="Proteomes" id="UP001301350"/>
    </source>
</evidence>
<dbReference type="PANTHER" id="PTHR21107">
    <property type="entry name" value="CYTOCHROME C OXIDASE ASSEMBLY PROTEIN COX19"/>
    <property type="match status" value="1"/>
</dbReference>
<feature type="compositionally biased region" description="Basic and acidic residues" evidence="5">
    <location>
        <begin position="123"/>
        <end position="132"/>
    </location>
</feature>
<evidence type="ECO:0000256" key="4">
    <source>
        <dbReference type="ARBA" id="ARBA00038223"/>
    </source>
</evidence>
<name>A0AAV9J0T8_CYACA</name>
<gene>
    <name evidence="6" type="ORF">CDCA_CDCA16G4230</name>
</gene>
<dbReference type="PANTHER" id="PTHR21107:SF2">
    <property type="entry name" value="CYTOCHROME C OXIDASE ASSEMBLY PROTEIN COX19"/>
    <property type="match status" value="1"/>
</dbReference>
<evidence type="ECO:0008006" key="8">
    <source>
        <dbReference type="Google" id="ProtNLM"/>
    </source>
</evidence>
<dbReference type="PROSITE" id="PS51808">
    <property type="entry name" value="CHCH"/>
    <property type="match status" value="1"/>
</dbReference>
<keyword evidence="2" id="KW-0963">Cytoplasm</keyword>
<evidence type="ECO:0000256" key="1">
    <source>
        <dbReference type="ARBA" id="ARBA00004496"/>
    </source>
</evidence>
<comment type="subcellular location">
    <subcellularLocation>
        <location evidence="1">Cytoplasm</location>
    </subcellularLocation>
</comment>
<dbReference type="GO" id="GO:0005758">
    <property type="term" value="C:mitochondrial intermembrane space"/>
    <property type="evidence" value="ECO:0007669"/>
    <property type="project" value="TreeGrafter"/>
</dbReference>
<protein>
    <recommendedName>
        <fullName evidence="8">Cytochrome c oxidase assembly protein COX19</fullName>
    </recommendedName>
</protein>
<feature type="region of interest" description="Disordered" evidence="5">
    <location>
        <begin position="92"/>
        <end position="132"/>
    </location>
</feature>
<dbReference type="InterPro" id="IPR051383">
    <property type="entry name" value="COX19"/>
</dbReference>
<dbReference type="GO" id="GO:0033617">
    <property type="term" value="P:mitochondrial respiratory chain complex IV assembly"/>
    <property type="evidence" value="ECO:0007669"/>
    <property type="project" value="TreeGrafter"/>
</dbReference>
<proteinExistence type="inferred from homology"/>
<keyword evidence="3" id="KW-1015">Disulfide bond</keyword>
<feature type="region of interest" description="Disordered" evidence="5">
    <location>
        <begin position="1"/>
        <end position="24"/>
    </location>
</feature>
<comment type="similarity">
    <text evidence="4">Belongs to the COX19 family.</text>
</comment>
<evidence type="ECO:0000256" key="3">
    <source>
        <dbReference type="ARBA" id="ARBA00023157"/>
    </source>
</evidence>
<evidence type="ECO:0000256" key="5">
    <source>
        <dbReference type="SAM" id="MobiDB-lite"/>
    </source>
</evidence>
<dbReference type="EMBL" id="JANCYW010000016">
    <property type="protein sequence ID" value="KAK4538205.1"/>
    <property type="molecule type" value="Genomic_DNA"/>
</dbReference>
<evidence type="ECO:0000256" key="2">
    <source>
        <dbReference type="ARBA" id="ARBA00022490"/>
    </source>
</evidence>